<evidence type="ECO:0000313" key="1">
    <source>
        <dbReference type="Proteomes" id="UP000046393"/>
    </source>
</evidence>
<dbReference type="WBParaSite" id="SMUV_0000332801-mRNA-1">
    <property type="protein sequence ID" value="SMUV_0000332801-mRNA-1"/>
    <property type="gene ID" value="SMUV_0000332801"/>
</dbReference>
<keyword evidence="1" id="KW-1185">Reference proteome</keyword>
<evidence type="ECO:0000313" key="2">
    <source>
        <dbReference type="WBParaSite" id="SMUV_0000332801-mRNA-1"/>
    </source>
</evidence>
<dbReference type="Proteomes" id="UP000046393">
    <property type="component" value="Unplaced"/>
</dbReference>
<reference evidence="2" key="1">
    <citation type="submission" date="2017-02" db="UniProtKB">
        <authorList>
            <consortium name="WormBaseParasite"/>
        </authorList>
    </citation>
    <scope>IDENTIFICATION</scope>
</reference>
<proteinExistence type="predicted"/>
<organism evidence="1 2">
    <name type="scientific">Syphacia muris</name>
    <dbReference type="NCBI Taxonomy" id="451379"/>
    <lineage>
        <taxon>Eukaryota</taxon>
        <taxon>Metazoa</taxon>
        <taxon>Ecdysozoa</taxon>
        <taxon>Nematoda</taxon>
        <taxon>Chromadorea</taxon>
        <taxon>Rhabditida</taxon>
        <taxon>Spirurina</taxon>
        <taxon>Oxyuridomorpha</taxon>
        <taxon>Oxyuroidea</taxon>
        <taxon>Oxyuridae</taxon>
        <taxon>Syphacia</taxon>
    </lineage>
</organism>
<accession>A0A0N5AG91</accession>
<dbReference type="AlphaFoldDB" id="A0A0N5AG91"/>
<sequence>MRKSYQLLSPLRNAQSQLQGSFYGKRRLKAVIIVDAETTEILVGNDNLKHVLGPMNSSIIGRRLSEIFSTNKQSPTVYYNLFTVDGHLKNVYGKVVSFSGYRLTATVTEAKNTLAQAKLSLFSRAYFLETYFR</sequence>
<protein>
    <submittedName>
        <fullName evidence="2">PAS domain-containing protein</fullName>
    </submittedName>
</protein>
<name>A0A0N5AG91_9BILA</name>
<dbReference type="Gene3D" id="3.30.450.20">
    <property type="entry name" value="PAS domain"/>
    <property type="match status" value="1"/>
</dbReference>